<dbReference type="SUPFAM" id="SSF54782">
    <property type="entry name" value="Porphobilinogen deaminase (hydroxymethylbilane synthase), C-terminal domain"/>
    <property type="match status" value="1"/>
</dbReference>
<dbReference type="Gene3D" id="3.30.160.40">
    <property type="entry name" value="Porphobilinogen deaminase, C-terminal domain"/>
    <property type="match status" value="1"/>
</dbReference>
<dbReference type="InterPro" id="IPR000860">
    <property type="entry name" value="HemC"/>
</dbReference>
<evidence type="ECO:0000256" key="1">
    <source>
        <dbReference type="ARBA" id="ARBA00001916"/>
    </source>
</evidence>
<dbReference type="UniPathway" id="UPA00251">
    <property type="reaction ID" value="UER00319"/>
</dbReference>
<dbReference type="InterPro" id="IPR036803">
    <property type="entry name" value="Porphobilinogen_deaminase_C_sf"/>
</dbReference>
<dbReference type="GO" id="GO:0005737">
    <property type="term" value="C:cytoplasm"/>
    <property type="evidence" value="ECO:0007669"/>
    <property type="project" value="UniProtKB-UniRule"/>
</dbReference>
<evidence type="ECO:0000256" key="8">
    <source>
        <dbReference type="ARBA" id="ARBA00048169"/>
    </source>
</evidence>
<evidence type="ECO:0000256" key="3">
    <source>
        <dbReference type="ARBA" id="ARBA00004735"/>
    </source>
</evidence>
<proteinExistence type="inferred from homology"/>
<dbReference type="GO" id="GO:0004418">
    <property type="term" value="F:hydroxymethylbilane synthase activity"/>
    <property type="evidence" value="ECO:0007669"/>
    <property type="project" value="UniProtKB-UniRule"/>
</dbReference>
<dbReference type="PANTHER" id="PTHR11557">
    <property type="entry name" value="PORPHOBILINOGEN DEAMINASE"/>
    <property type="match status" value="1"/>
</dbReference>
<evidence type="ECO:0000256" key="5">
    <source>
        <dbReference type="ARBA" id="ARBA00011245"/>
    </source>
</evidence>
<dbReference type="SUPFAM" id="SSF53850">
    <property type="entry name" value="Periplasmic binding protein-like II"/>
    <property type="match status" value="1"/>
</dbReference>
<reference evidence="13" key="1">
    <citation type="submission" date="2016-10" db="EMBL/GenBank/DDBJ databases">
        <authorList>
            <person name="Varghese N."/>
            <person name="Submissions S."/>
        </authorList>
    </citation>
    <scope>NUCLEOTIDE SEQUENCE [LARGE SCALE GENOMIC DNA]</scope>
    <source>
        <strain evidence="13">DSM 8987</strain>
    </source>
</reference>
<feature type="domain" description="Porphobilinogen deaminase C-terminal" evidence="11">
    <location>
        <begin position="227"/>
        <end position="294"/>
    </location>
</feature>
<dbReference type="OrthoDB" id="9810298at2"/>
<dbReference type="InterPro" id="IPR022418">
    <property type="entry name" value="Porphobilinogen_deaminase_C"/>
</dbReference>
<evidence type="ECO:0000259" key="11">
    <source>
        <dbReference type="Pfam" id="PF03900"/>
    </source>
</evidence>
<dbReference type="Proteomes" id="UP000243205">
    <property type="component" value="Unassembled WGS sequence"/>
</dbReference>
<keyword evidence="6" id="KW-0808">Transferase</keyword>
<sequence>MANPVRIGTRRSKLALWQAHHVEDLLHQAGLETEIVEIDTRGDQILDVSIAKIGSKGVFTEELEDQLRSGAIDIAVHSAKDMQSELPAGFEIIAFTEREQMHDVVVSRDRTVRLADSSRPRVIGSSSVRRRALLQAYYPHLQVIEMRGNLQTRIAKMDAGQCDAILLAFAGVHRMHYDELIVEHLPLDRFIPPVGQGSVAIEAATSLSPERRRIIRQAVNHAPTEACLLAERAFLKTLHGGCSIPAFCLAQRVGDDCLNVTGGMISLDGQQIIKNSLSGSCPQAAQLGSRIAELTLEQGGRAILQQIRQQRGE</sequence>
<evidence type="ECO:0000256" key="2">
    <source>
        <dbReference type="ARBA" id="ARBA00002869"/>
    </source>
</evidence>
<comment type="similarity">
    <text evidence="4">Belongs to the HMBS family.</text>
</comment>
<dbReference type="Pfam" id="PF01379">
    <property type="entry name" value="Porphobil_deam"/>
    <property type="match status" value="1"/>
</dbReference>
<dbReference type="PIRSF" id="PIRSF001438">
    <property type="entry name" value="4pyrrol_synth_OHMeBilane_synth"/>
    <property type="match status" value="1"/>
</dbReference>
<dbReference type="FunFam" id="3.40.190.10:FF:000005">
    <property type="entry name" value="Porphobilinogen deaminase"/>
    <property type="match status" value="1"/>
</dbReference>
<comment type="pathway">
    <text evidence="3">Porphyrin-containing compound metabolism; protoporphyrin-IX biosynthesis; coproporphyrinogen-III from 5-aminolevulinate: step 2/4.</text>
</comment>
<evidence type="ECO:0000259" key="10">
    <source>
        <dbReference type="Pfam" id="PF01379"/>
    </source>
</evidence>
<evidence type="ECO:0000256" key="7">
    <source>
        <dbReference type="ARBA" id="ARBA00023244"/>
    </source>
</evidence>
<gene>
    <name evidence="12" type="ORF">SAMN05661003_103259</name>
</gene>
<evidence type="ECO:0000256" key="9">
    <source>
        <dbReference type="NCBIfam" id="TIGR00212"/>
    </source>
</evidence>
<feature type="domain" description="Porphobilinogen deaminase N-terminal" evidence="10">
    <location>
        <begin position="5"/>
        <end position="205"/>
    </location>
</feature>
<dbReference type="STRING" id="57664.SAMN05661003_103259"/>
<accession>A0A1G7A426</accession>
<comment type="subunit">
    <text evidence="5">Monomer.</text>
</comment>
<dbReference type="PANTHER" id="PTHR11557:SF0">
    <property type="entry name" value="PORPHOBILINOGEN DEAMINASE"/>
    <property type="match status" value="1"/>
</dbReference>
<dbReference type="RefSeq" id="WP_092076936.1">
    <property type="nucleotide sequence ID" value="NZ_FNAQ01000003.1"/>
</dbReference>
<keyword evidence="13" id="KW-1185">Reference proteome</keyword>
<organism evidence="12 13">
    <name type="scientific">Desulfuromonas thiophila</name>
    <dbReference type="NCBI Taxonomy" id="57664"/>
    <lineage>
        <taxon>Bacteria</taxon>
        <taxon>Pseudomonadati</taxon>
        <taxon>Thermodesulfobacteriota</taxon>
        <taxon>Desulfuromonadia</taxon>
        <taxon>Desulfuromonadales</taxon>
        <taxon>Desulfuromonadaceae</taxon>
        <taxon>Desulfuromonas</taxon>
    </lineage>
</organism>
<evidence type="ECO:0000256" key="6">
    <source>
        <dbReference type="ARBA" id="ARBA00022679"/>
    </source>
</evidence>
<comment type="cofactor">
    <cofactor evidence="1">
        <name>dipyrromethane</name>
        <dbReference type="ChEBI" id="CHEBI:60342"/>
    </cofactor>
</comment>
<dbReference type="EMBL" id="FNAQ01000003">
    <property type="protein sequence ID" value="SDE09552.1"/>
    <property type="molecule type" value="Genomic_DNA"/>
</dbReference>
<comment type="function">
    <text evidence="2">Tetrapolymerization of the monopyrrole PBG into the hydroxymethylbilane pre-uroporphyrinogen in several discrete steps.</text>
</comment>
<dbReference type="AlphaFoldDB" id="A0A1G7A426"/>
<evidence type="ECO:0000313" key="12">
    <source>
        <dbReference type="EMBL" id="SDE09552.1"/>
    </source>
</evidence>
<comment type="catalytic activity">
    <reaction evidence="8">
        <text>4 porphobilinogen + H2O = hydroxymethylbilane + 4 NH4(+)</text>
        <dbReference type="Rhea" id="RHEA:13185"/>
        <dbReference type="ChEBI" id="CHEBI:15377"/>
        <dbReference type="ChEBI" id="CHEBI:28938"/>
        <dbReference type="ChEBI" id="CHEBI:57845"/>
        <dbReference type="ChEBI" id="CHEBI:58126"/>
        <dbReference type="EC" id="2.5.1.61"/>
    </reaction>
</comment>
<evidence type="ECO:0000256" key="4">
    <source>
        <dbReference type="ARBA" id="ARBA00005638"/>
    </source>
</evidence>
<dbReference type="GO" id="GO:0006782">
    <property type="term" value="P:protoporphyrinogen IX biosynthetic process"/>
    <property type="evidence" value="ECO:0007669"/>
    <property type="project" value="UniProtKB-UniPathway"/>
</dbReference>
<dbReference type="EC" id="2.5.1.61" evidence="9"/>
<dbReference type="Pfam" id="PF03900">
    <property type="entry name" value="Porphobil_deamC"/>
    <property type="match status" value="1"/>
</dbReference>
<dbReference type="InterPro" id="IPR022417">
    <property type="entry name" value="Porphobilin_deaminase_N"/>
</dbReference>
<evidence type="ECO:0000313" key="13">
    <source>
        <dbReference type="Proteomes" id="UP000243205"/>
    </source>
</evidence>
<dbReference type="Gene3D" id="3.40.190.10">
    <property type="entry name" value="Periplasmic binding protein-like II"/>
    <property type="match status" value="2"/>
</dbReference>
<keyword evidence="7" id="KW-0627">Porphyrin biosynthesis</keyword>
<name>A0A1G7A426_9BACT</name>
<dbReference type="NCBIfam" id="TIGR00212">
    <property type="entry name" value="hemC"/>
    <property type="match status" value="1"/>
</dbReference>
<protein>
    <recommendedName>
        <fullName evidence="9">Hydroxymethylbilane synthase</fullName>
        <ecNumber evidence="9">2.5.1.61</ecNumber>
    </recommendedName>
</protein>
<dbReference type="PRINTS" id="PR00151">
    <property type="entry name" value="PORPHBDMNASE"/>
</dbReference>